<dbReference type="PROSITE" id="PS00143">
    <property type="entry name" value="INSULINASE"/>
    <property type="match status" value="1"/>
</dbReference>
<reference evidence="5" key="1">
    <citation type="submission" date="2020-10" db="EMBL/GenBank/DDBJ databases">
        <authorList>
            <person name="Gilroy R."/>
        </authorList>
    </citation>
    <scope>NUCLEOTIDE SEQUENCE</scope>
    <source>
        <strain evidence="5">CHK154-7741</strain>
    </source>
</reference>
<reference evidence="5" key="2">
    <citation type="journal article" date="2021" name="PeerJ">
        <title>Extensive microbial diversity within the chicken gut microbiome revealed by metagenomics and culture.</title>
        <authorList>
            <person name="Gilroy R."/>
            <person name="Ravi A."/>
            <person name="Getino M."/>
            <person name="Pursley I."/>
            <person name="Horton D.L."/>
            <person name="Alikhan N.F."/>
            <person name="Baker D."/>
            <person name="Gharbi K."/>
            <person name="Hall N."/>
            <person name="Watson M."/>
            <person name="Adriaenssens E.M."/>
            <person name="Foster-Nyarko E."/>
            <person name="Jarju S."/>
            <person name="Secka A."/>
            <person name="Antonio M."/>
            <person name="Oren A."/>
            <person name="Chaudhuri R.R."/>
            <person name="La Ragione R."/>
            <person name="Hildebrand F."/>
            <person name="Pallen M.J."/>
        </authorList>
    </citation>
    <scope>NUCLEOTIDE SEQUENCE</scope>
    <source>
        <strain evidence="5">CHK154-7741</strain>
    </source>
</reference>
<protein>
    <submittedName>
        <fullName evidence="5">Insulinase family protein</fullName>
    </submittedName>
</protein>
<accession>A0A9D1MYV6</accession>
<organism evidence="5 6">
    <name type="scientific">Candidatus Limenecus avicola</name>
    <dbReference type="NCBI Taxonomy" id="2840847"/>
    <lineage>
        <taxon>Bacteria</taxon>
        <taxon>Bacillati</taxon>
        <taxon>Bacillota</taxon>
        <taxon>Clostridia</taxon>
        <taxon>Eubacteriales</taxon>
        <taxon>Clostridiaceae</taxon>
        <taxon>Clostridiaceae incertae sedis</taxon>
        <taxon>Candidatus Limenecus</taxon>
    </lineage>
</organism>
<dbReference type="PANTHER" id="PTHR11851">
    <property type="entry name" value="METALLOPROTEASE"/>
    <property type="match status" value="1"/>
</dbReference>
<proteinExistence type="inferred from homology"/>
<dbReference type="InterPro" id="IPR011249">
    <property type="entry name" value="Metalloenz_LuxS/M16"/>
</dbReference>
<gene>
    <name evidence="5" type="ORF">IAD26_02395</name>
</gene>
<evidence type="ECO:0000259" key="3">
    <source>
        <dbReference type="Pfam" id="PF00675"/>
    </source>
</evidence>
<feature type="domain" description="Peptidase M16 C-terminal" evidence="4">
    <location>
        <begin position="198"/>
        <end position="377"/>
    </location>
</feature>
<dbReference type="InterPro" id="IPR050361">
    <property type="entry name" value="MPP/UQCRC_Complex"/>
</dbReference>
<dbReference type="GO" id="GO:0006508">
    <property type="term" value="P:proteolysis"/>
    <property type="evidence" value="ECO:0007669"/>
    <property type="project" value="InterPro"/>
</dbReference>
<dbReference type="Proteomes" id="UP000886748">
    <property type="component" value="Unassembled WGS sequence"/>
</dbReference>
<name>A0A9D1MYV6_9CLOT</name>
<comment type="caution">
    <text evidence="5">The sequence shown here is derived from an EMBL/GenBank/DDBJ whole genome shotgun (WGS) entry which is preliminary data.</text>
</comment>
<evidence type="ECO:0000313" key="5">
    <source>
        <dbReference type="EMBL" id="HIU91964.1"/>
    </source>
</evidence>
<dbReference type="InterPro" id="IPR001431">
    <property type="entry name" value="Pept_M16_Zn_BS"/>
</dbReference>
<dbReference type="GO" id="GO:0004222">
    <property type="term" value="F:metalloendopeptidase activity"/>
    <property type="evidence" value="ECO:0007669"/>
    <property type="project" value="InterPro"/>
</dbReference>
<feature type="domain" description="Peptidase M16 N-terminal" evidence="3">
    <location>
        <begin position="29"/>
        <end position="135"/>
    </location>
</feature>
<evidence type="ECO:0000313" key="6">
    <source>
        <dbReference type="Proteomes" id="UP000886748"/>
    </source>
</evidence>
<dbReference type="PANTHER" id="PTHR11851:SF49">
    <property type="entry name" value="MITOCHONDRIAL-PROCESSING PEPTIDASE SUBUNIT ALPHA"/>
    <property type="match status" value="1"/>
</dbReference>
<evidence type="ECO:0000256" key="1">
    <source>
        <dbReference type="ARBA" id="ARBA00007261"/>
    </source>
</evidence>
<dbReference type="Gene3D" id="3.30.830.10">
    <property type="entry name" value="Metalloenzyme, LuxS/M16 peptidase-like"/>
    <property type="match status" value="2"/>
</dbReference>
<dbReference type="InterPro" id="IPR007863">
    <property type="entry name" value="Peptidase_M16_C"/>
</dbReference>
<dbReference type="Pfam" id="PF05193">
    <property type="entry name" value="Peptidase_M16_C"/>
    <property type="match status" value="1"/>
</dbReference>
<evidence type="ECO:0000256" key="2">
    <source>
        <dbReference type="RuleBase" id="RU004447"/>
    </source>
</evidence>
<dbReference type="InterPro" id="IPR011765">
    <property type="entry name" value="Pept_M16_N"/>
</dbReference>
<comment type="similarity">
    <text evidence="1 2">Belongs to the peptidase M16 family.</text>
</comment>
<dbReference type="SUPFAM" id="SSF63411">
    <property type="entry name" value="LuxS/MPP-like metallohydrolase"/>
    <property type="match status" value="2"/>
</dbReference>
<sequence length="444" mass="51115">MENIIKKEIQYPYLTKPVEIYERQNGHKIVLAHKEGGLVNISSWVKTGSINENDENNGISHFLEHLMFKGTHKHKAGYFDKTLESKGAIVNAATWKDYTFYYVTLPQGPDGEYFKLAIELHADMMLDPVIPEEEIGVAFNLGDDSVPQKRERHVVIEEIRMRQDQPWTKIYNSTNKNMYTNHPYKRDVIGFPQTIASIPRETILEYYRTHYTPNNITTIVAGDFNHEEVLEKVCKEFDFKGRENYNNPKQVLDTPVTEEKYIELKGKINTGFSITGWLGPVAREVKDNIGLEIINIVLGEGQSSRLYQNLIEQAKEPIFNVVATDYYSFKDGGNFFVQANFKADKKEEALKLIKDEIQKILNKDMTQKEFEKAKKKLKVRFAQGAETVSEIAESIGYYMTVCDDLDLAESYLNDLENYTLEEANKTAQKYLQLQNSVTTVLLPE</sequence>
<evidence type="ECO:0000259" key="4">
    <source>
        <dbReference type="Pfam" id="PF05193"/>
    </source>
</evidence>
<dbReference type="AlphaFoldDB" id="A0A9D1MYV6"/>
<dbReference type="EMBL" id="DVOD01000018">
    <property type="protein sequence ID" value="HIU91964.1"/>
    <property type="molecule type" value="Genomic_DNA"/>
</dbReference>
<dbReference type="Pfam" id="PF00675">
    <property type="entry name" value="Peptidase_M16"/>
    <property type="match status" value="1"/>
</dbReference>
<dbReference type="GO" id="GO:0046872">
    <property type="term" value="F:metal ion binding"/>
    <property type="evidence" value="ECO:0007669"/>
    <property type="project" value="InterPro"/>
</dbReference>